<keyword evidence="2" id="KW-1185">Reference proteome</keyword>
<dbReference type="Proteomes" id="UP000231926">
    <property type="component" value="Unassembled WGS sequence"/>
</dbReference>
<dbReference type="Pfam" id="PF09859">
    <property type="entry name" value="Oxygenase-NA"/>
    <property type="match status" value="1"/>
</dbReference>
<accession>A0A2M9Y9Z8</accession>
<dbReference type="EMBL" id="NPDR01000006">
    <property type="protein sequence ID" value="PJZ48269.1"/>
    <property type="molecule type" value="Genomic_DNA"/>
</dbReference>
<protein>
    <submittedName>
        <fullName evidence="1">Prolyl 4-hydroxylase subunit alpha</fullName>
    </submittedName>
</protein>
<evidence type="ECO:0000313" key="1">
    <source>
        <dbReference type="EMBL" id="PJZ48269.1"/>
    </source>
</evidence>
<organism evidence="1 2">
    <name type="scientific">Leptospira saintgironsiae</name>
    <dbReference type="NCBI Taxonomy" id="2023183"/>
    <lineage>
        <taxon>Bacteria</taxon>
        <taxon>Pseudomonadati</taxon>
        <taxon>Spirochaetota</taxon>
        <taxon>Spirochaetia</taxon>
        <taxon>Leptospirales</taxon>
        <taxon>Leptospiraceae</taxon>
        <taxon>Leptospira</taxon>
    </lineage>
</organism>
<sequence>MNPDFAKLNWDSLLENLNSSGAVLQKKVLDEASCLDWISLYNQSDLFRKTVVMEKYRFGFGEYKYFKNPEPEQIIKIKKETYPRLSPLANQWMENLKIDKRFPLDLNTFQDLCVEKGQTQPTSLLLKYGKGGFNTLHQDLYGDIYFPIQLAFFLNEPDKDYEGGEFVLTQSKPRAQSKAIVFRPERGDMIIFTTDFFPVKGAKDYYRSQVKHGVSEVHSGNRHTLGIIFHYAVS</sequence>
<name>A0A2M9Y9Z8_9LEPT</name>
<reference evidence="1 2" key="1">
    <citation type="submission" date="2017-07" db="EMBL/GenBank/DDBJ databases">
        <title>Leptospira spp. isolated from tropical soils.</title>
        <authorList>
            <person name="Thibeaux R."/>
            <person name="Iraola G."/>
            <person name="Ferres I."/>
            <person name="Bierque E."/>
            <person name="Girault D."/>
            <person name="Soupe-Gilbert M.-E."/>
            <person name="Picardeau M."/>
            <person name="Goarant C."/>
        </authorList>
    </citation>
    <scope>NUCLEOTIDE SEQUENCE [LARGE SCALE GENOMIC DNA]</scope>
    <source>
        <strain evidence="1 2">FH4-C-A2</strain>
    </source>
</reference>
<gene>
    <name evidence="1" type="ORF">CH362_13695</name>
</gene>
<proteinExistence type="predicted"/>
<comment type="caution">
    <text evidence="1">The sequence shown here is derived from an EMBL/GenBank/DDBJ whole genome shotgun (WGS) entry which is preliminary data.</text>
</comment>
<evidence type="ECO:0000313" key="2">
    <source>
        <dbReference type="Proteomes" id="UP000231926"/>
    </source>
</evidence>
<dbReference type="InterPro" id="IPR018655">
    <property type="entry name" value="DUF2086"/>
</dbReference>
<dbReference type="OrthoDB" id="9781972at2"/>
<dbReference type="Gene3D" id="2.60.120.620">
    <property type="entry name" value="q2cbj1_9rhob like domain"/>
    <property type="match status" value="1"/>
</dbReference>
<dbReference type="RefSeq" id="WP_100710915.1">
    <property type="nucleotide sequence ID" value="NZ_NPDR01000006.1"/>
</dbReference>
<dbReference type="AlphaFoldDB" id="A0A2M9Y9Z8"/>